<reference evidence="2" key="2">
    <citation type="submission" date="2019-01" db="EMBL/GenBank/DDBJ databases">
        <authorList>
            <person name="Graves T."/>
            <person name="Eichler E.E."/>
            <person name="Wilson R.K."/>
        </authorList>
    </citation>
    <scope>NUCLEOTIDE SEQUENCE [LARGE SCALE GENOMIC DNA]</scope>
    <source>
        <strain evidence="2">17573</strain>
    </source>
</reference>
<keyword evidence="3" id="KW-1185">Reference proteome</keyword>
<dbReference type="STRING" id="9544.ENSMMUP00000080217"/>
<reference evidence="2" key="3">
    <citation type="submission" date="2025-08" db="UniProtKB">
        <authorList>
            <consortium name="Ensembl"/>
        </authorList>
    </citation>
    <scope>IDENTIFICATION</scope>
    <source>
        <strain evidence="2">17573</strain>
    </source>
</reference>
<name>A0A5F8AQU1_MACMU</name>
<proteinExistence type="predicted"/>
<sequence>VSHLHRCHPSLQRAQQIRTCPQGWKSTTLPKRKLKASGAGVHACNPSTLGGRGGRITRSGVQDQPGQHGESPVSTKSTKISRAWWQAPVIPATQETEAGVKLGGGGCSELRSCHHTPAWVTPTQKKKKVFINPSATFLKKTNKHWLQSRGQPL</sequence>
<dbReference type="AlphaFoldDB" id="A0A5F8AQU1"/>
<dbReference type="VEuPathDB" id="HostDB:ENSMMUG00000064743"/>
<reference evidence="2" key="4">
    <citation type="submission" date="2025-09" db="UniProtKB">
        <authorList>
            <consortium name="Ensembl"/>
        </authorList>
    </citation>
    <scope>IDENTIFICATION</scope>
    <source>
        <strain evidence="2">17573</strain>
    </source>
</reference>
<evidence type="ECO:0000313" key="2">
    <source>
        <dbReference type="Ensembl" id="ENSMMUP00000080217.1"/>
    </source>
</evidence>
<protein>
    <submittedName>
        <fullName evidence="2">Uncharacterized protein</fullName>
    </submittedName>
</protein>
<dbReference type="Ensembl" id="ENSMMUT00000101825.1">
    <property type="protein sequence ID" value="ENSMMUP00000080217.1"/>
    <property type="gene ID" value="ENSMMUG00000064743.1"/>
</dbReference>
<reference evidence="3" key="1">
    <citation type="journal article" date="2007" name="Science">
        <title>Evolutionary and biomedical insights from the rhesus macaque genome.</title>
        <authorList>
            <person name="Gibbs R.A."/>
            <person name="Rogers J."/>
            <person name="Katze M.G."/>
            <person name="Bumgarner R."/>
            <person name="Weinstock G.M."/>
            <person name="Mardis E.R."/>
            <person name="Remington K.A."/>
            <person name="Strausberg R.L."/>
            <person name="Venter J.C."/>
            <person name="Wilson R.K."/>
            <person name="Batzer M.A."/>
            <person name="Bustamante C.D."/>
            <person name="Eichler E.E."/>
            <person name="Hahn M.W."/>
            <person name="Hardison R.C."/>
            <person name="Makova K.D."/>
            <person name="Miller W."/>
            <person name="Milosavljevic A."/>
            <person name="Palermo R.E."/>
            <person name="Siepel A."/>
            <person name="Sikela J.M."/>
            <person name="Attaway T."/>
            <person name="Bell S."/>
            <person name="Bernard K.E."/>
            <person name="Buhay C.J."/>
            <person name="Chandrabose M.N."/>
            <person name="Dao M."/>
            <person name="Davis C."/>
            <person name="Delehaunty K.D."/>
            <person name="Ding Y."/>
            <person name="Dinh H.H."/>
            <person name="Dugan-Rocha S."/>
            <person name="Fulton L.A."/>
            <person name="Gabisi R.A."/>
            <person name="Garner T.T."/>
            <person name="Godfrey J."/>
            <person name="Hawes A.C."/>
            <person name="Hernandez J."/>
            <person name="Hines S."/>
            <person name="Holder M."/>
            <person name="Hume J."/>
            <person name="Jhangiani S.N."/>
            <person name="Joshi V."/>
            <person name="Khan Z.M."/>
            <person name="Kirkness E.F."/>
            <person name="Cree A."/>
            <person name="Fowler R.G."/>
            <person name="Lee S."/>
            <person name="Lewis L.R."/>
            <person name="Li Z."/>
            <person name="Liu Y.-S."/>
            <person name="Moore S.M."/>
            <person name="Muzny D."/>
            <person name="Nazareth L.V."/>
            <person name="Ngo D.N."/>
            <person name="Okwuonu G.O."/>
            <person name="Pai G."/>
            <person name="Parker D."/>
            <person name="Paul H.A."/>
            <person name="Pfannkoch C."/>
            <person name="Pohl C.S."/>
            <person name="Rogers Y.-H.C."/>
            <person name="Ruiz S.J."/>
            <person name="Sabo A."/>
            <person name="Santibanez J."/>
            <person name="Schneider B.W."/>
            <person name="Smith S.M."/>
            <person name="Sodergren E."/>
            <person name="Svatek A.F."/>
            <person name="Utterback T.R."/>
            <person name="Vattathil S."/>
            <person name="Warren W."/>
            <person name="White C.S."/>
            <person name="Chinwalla A.T."/>
            <person name="Feng Y."/>
            <person name="Halpern A.L."/>
            <person name="Hillier L.W."/>
            <person name="Huang X."/>
            <person name="Minx P."/>
            <person name="Nelson J.O."/>
            <person name="Pepin K.H."/>
            <person name="Qin X."/>
            <person name="Sutton G.G."/>
            <person name="Venter E."/>
            <person name="Walenz B.P."/>
            <person name="Wallis J.W."/>
            <person name="Worley K.C."/>
            <person name="Yang S.-P."/>
            <person name="Jones S.M."/>
            <person name="Marra M.A."/>
            <person name="Rocchi M."/>
            <person name="Schein J.E."/>
            <person name="Baertsch R."/>
            <person name="Clarke L."/>
            <person name="Csuros M."/>
            <person name="Glasscock J."/>
            <person name="Harris R.A."/>
            <person name="Havlak P."/>
            <person name="Jackson A.R."/>
            <person name="Jiang H."/>
            <person name="Liu Y."/>
            <person name="Messina D.N."/>
            <person name="Shen Y."/>
            <person name="Song H.X.-Z."/>
            <person name="Wylie T."/>
            <person name="Zhang L."/>
            <person name="Birney E."/>
            <person name="Han K."/>
            <person name="Konkel M.K."/>
            <person name="Lee J."/>
            <person name="Smit A.F.A."/>
            <person name="Ullmer B."/>
            <person name="Wang H."/>
            <person name="Xing J."/>
            <person name="Burhans R."/>
            <person name="Cheng Z."/>
            <person name="Karro J.E."/>
            <person name="Ma J."/>
            <person name="Raney B."/>
            <person name="She X."/>
            <person name="Cox M.J."/>
            <person name="Demuth J.P."/>
            <person name="Dumas L.J."/>
            <person name="Han S.-G."/>
            <person name="Hopkins J."/>
            <person name="Karimpour-Fard A."/>
            <person name="Kim Y.H."/>
            <person name="Pollack J.R."/>
            <person name="Vinar T."/>
            <person name="Addo-Quaye C."/>
            <person name="Degenhardt J."/>
            <person name="Denby A."/>
            <person name="Hubisz M.J."/>
            <person name="Indap A."/>
            <person name="Kosiol C."/>
            <person name="Lahn B.T."/>
            <person name="Lawson H.A."/>
            <person name="Marklein A."/>
            <person name="Nielsen R."/>
            <person name="Vallender E.J."/>
            <person name="Clark A.G."/>
            <person name="Ferguson B."/>
            <person name="Hernandez R.D."/>
            <person name="Hirani K."/>
            <person name="Kehrer-Sawatzki H."/>
            <person name="Kolb J."/>
            <person name="Patil S."/>
            <person name="Pu L.-L."/>
            <person name="Ren Y."/>
            <person name="Smith D.G."/>
            <person name="Wheeler D.A."/>
            <person name="Schenck I."/>
            <person name="Ball E.V."/>
            <person name="Chen R."/>
            <person name="Cooper D.N."/>
            <person name="Giardine B."/>
            <person name="Hsu F."/>
            <person name="Kent W.J."/>
            <person name="Lesk A."/>
            <person name="Nelson D.L."/>
            <person name="O'brien W.E."/>
            <person name="Pruefer K."/>
            <person name="Stenson P.D."/>
            <person name="Wallace J.C."/>
            <person name="Ke H."/>
            <person name="Liu X.-M."/>
            <person name="Wang P."/>
            <person name="Xiang A.P."/>
            <person name="Yang F."/>
            <person name="Barber G.P."/>
            <person name="Haussler D."/>
            <person name="Karolchik D."/>
            <person name="Kern A.D."/>
            <person name="Kuhn R.M."/>
            <person name="Smith K.E."/>
            <person name="Zwieg A.S."/>
        </authorList>
    </citation>
    <scope>NUCLEOTIDE SEQUENCE [LARGE SCALE GENOMIC DNA]</scope>
    <source>
        <strain evidence="3">17573</strain>
    </source>
</reference>
<dbReference type="InParanoid" id="A0A5F8AQU1"/>
<dbReference type="Proteomes" id="UP000006718">
    <property type="component" value="Chromosome 1"/>
</dbReference>
<dbReference type="GeneTree" id="ENSGT01110000267624"/>
<accession>A0A5F8AQU1</accession>
<evidence type="ECO:0000256" key="1">
    <source>
        <dbReference type="SAM" id="MobiDB-lite"/>
    </source>
</evidence>
<feature type="region of interest" description="Disordered" evidence="1">
    <location>
        <begin position="37"/>
        <end position="80"/>
    </location>
</feature>
<organism evidence="2 3">
    <name type="scientific">Macaca mulatta</name>
    <name type="common">Rhesus macaque</name>
    <dbReference type="NCBI Taxonomy" id="9544"/>
    <lineage>
        <taxon>Eukaryota</taxon>
        <taxon>Metazoa</taxon>
        <taxon>Chordata</taxon>
        <taxon>Craniata</taxon>
        <taxon>Vertebrata</taxon>
        <taxon>Euteleostomi</taxon>
        <taxon>Mammalia</taxon>
        <taxon>Eutheria</taxon>
        <taxon>Euarchontoglires</taxon>
        <taxon>Primates</taxon>
        <taxon>Haplorrhini</taxon>
        <taxon>Catarrhini</taxon>
        <taxon>Cercopithecidae</taxon>
        <taxon>Cercopithecinae</taxon>
        <taxon>Macaca</taxon>
    </lineage>
</organism>
<evidence type="ECO:0000313" key="3">
    <source>
        <dbReference type="Proteomes" id="UP000006718"/>
    </source>
</evidence>